<keyword evidence="4 6" id="KW-1133">Transmembrane helix</keyword>
<evidence type="ECO:0000256" key="5">
    <source>
        <dbReference type="ARBA" id="ARBA00023136"/>
    </source>
</evidence>
<organism evidence="8 9">
    <name type="scientific">Demequina sediminis</name>
    <dbReference type="NCBI Taxonomy" id="1930058"/>
    <lineage>
        <taxon>Bacteria</taxon>
        <taxon>Bacillati</taxon>
        <taxon>Actinomycetota</taxon>
        <taxon>Actinomycetes</taxon>
        <taxon>Micrococcales</taxon>
        <taxon>Demequinaceae</taxon>
        <taxon>Demequina</taxon>
    </lineage>
</organism>
<dbReference type="Gene3D" id="3.30.450.20">
    <property type="entry name" value="PAS domain"/>
    <property type="match status" value="1"/>
</dbReference>
<evidence type="ECO:0000313" key="8">
    <source>
        <dbReference type="EMBL" id="GAA5519299.1"/>
    </source>
</evidence>
<dbReference type="EMBL" id="BAABRR010000008">
    <property type="protein sequence ID" value="GAA5519299.1"/>
    <property type="molecule type" value="Genomic_DNA"/>
</dbReference>
<name>A0ABP9WI78_9MICO</name>
<keyword evidence="3 6" id="KW-0812">Transmembrane</keyword>
<evidence type="ECO:0000256" key="1">
    <source>
        <dbReference type="ARBA" id="ARBA00004651"/>
    </source>
</evidence>
<evidence type="ECO:0000256" key="2">
    <source>
        <dbReference type="ARBA" id="ARBA00022475"/>
    </source>
</evidence>
<accession>A0ABP9WI78</accession>
<proteinExistence type="predicted"/>
<dbReference type="RefSeq" id="WP_286216164.1">
    <property type="nucleotide sequence ID" value="NZ_AP027736.1"/>
</dbReference>
<evidence type="ECO:0000313" key="9">
    <source>
        <dbReference type="Proteomes" id="UP001426770"/>
    </source>
</evidence>
<dbReference type="Pfam" id="PF17200">
    <property type="entry name" value="sCache_2"/>
    <property type="match status" value="1"/>
</dbReference>
<evidence type="ECO:0000256" key="4">
    <source>
        <dbReference type="ARBA" id="ARBA00022989"/>
    </source>
</evidence>
<keyword evidence="9" id="KW-1185">Reference proteome</keyword>
<evidence type="ECO:0000256" key="3">
    <source>
        <dbReference type="ARBA" id="ARBA00022692"/>
    </source>
</evidence>
<gene>
    <name evidence="8" type="ORF">Lsed01_01739</name>
</gene>
<comment type="caution">
    <text evidence="8">The sequence shown here is derived from an EMBL/GenBank/DDBJ whole genome shotgun (WGS) entry which is preliminary data.</text>
</comment>
<keyword evidence="5 6" id="KW-0472">Membrane</keyword>
<evidence type="ECO:0000259" key="7">
    <source>
        <dbReference type="SMART" id="SM01049"/>
    </source>
</evidence>
<dbReference type="InterPro" id="IPR033480">
    <property type="entry name" value="sCache_2"/>
</dbReference>
<feature type="domain" description="Single Cache" evidence="7">
    <location>
        <begin position="36"/>
        <end position="130"/>
    </location>
</feature>
<keyword evidence="2" id="KW-1003">Cell membrane</keyword>
<protein>
    <submittedName>
        <fullName evidence="8">Methyl-accepting chemotaxis protein Amb2333</fullName>
    </submittedName>
</protein>
<feature type="transmembrane region" description="Helical" evidence="6">
    <location>
        <begin position="12"/>
        <end position="35"/>
    </location>
</feature>
<dbReference type="Proteomes" id="UP001426770">
    <property type="component" value="Unassembled WGS sequence"/>
</dbReference>
<sequence length="204" mass="21872">MKAVRAMSIQARIWAIVALIALGMATIILVGALTVRDRMMTERENATRQVVEVGVQIVDSYVAQAASGELTLEQAQSFAAAKLRDLRYSGEEYFWINDEGPVMVMHPIKPELEGTDVSGTLDTHGTAIFVEFVALVQEQGAGFVSSTWPKPGSEESAPKVSYVAGVPEWGWVVGSGISVDDVEAAARTEALAETSRRLSAAVTS</sequence>
<comment type="subcellular location">
    <subcellularLocation>
        <location evidence="1">Cell membrane</location>
        <topology evidence="1">Multi-pass membrane protein</topology>
    </subcellularLocation>
</comment>
<evidence type="ECO:0000256" key="6">
    <source>
        <dbReference type="SAM" id="Phobius"/>
    </source>
</evidence>
<dbReference type="SMART" id="SM01049">
    <property type="entry name" value="Cache_2"/>
    <property type="match status" value="1"/>
</dbReference>
<reference evidence="8 9" key="1">
    <citation type="submission" date="2024-02" db="EMBL/GenBank/DDBJ databases">
        <title>Lysinimicrobium sediminis NBRC 112286.</title>
        <authorList>
            <person name="Ichikawa N."/>
            <person name="Katano-Makiyama Y."/>
            <person name="Hidaka K."/>
        </authorList>
    </citation>
    <scope>NUCLEOTIDE SEQUENCE [LARGE SCALE GENOMIC DNA]</scope>
    <source>
        <strain evidence="8 9">NBRC 112286</strain>
    </source>
</reference>